<dbReference type="GO" id="GO:0006018">
    <property type="term" value="P:2-deoxyribose 1-phosphate catabolic process"/>
    <property type="evidence" value="ECO:0007669"/>
    <property type="project" value="UniProtKB-UniRule"/>
</dbReference>
<dbReference type="UniPathway" id="UPA00002">
    <property type="reaction ID" value="UER00468"/>
</dbReference>
<dbReference type="GO" id="GO:0016052">
    <property type="term" value="P:carbohydrate catabolic process"/>
    <property type="evidence" value="ECO:0007669"/>
    <property type="project" value="TreeGrafter"/>
</dbReference>
<dbReference type="HOGENOM" id="CLU_053595_0_2_9"/>
<evidence type="ECO:0000256" key="2">
    <source>
        <dbReference type="ARBA" id="ARBA00022490"/>
    </source>
</evidence>
<dbReference type="GO" id="GO:0004139">
    <property type="term" value="F:deoxyribose-phosphate aldolase activity"/>
    <property type="evidence" value="ECO:0007669"/>
    <property type="project" value="UniProtKB-UniRule"/>
</dbReference>
<dbReference type="GO" id="GO:0005737">
    <property type="term" value="C:cytoplasm"/>
    <property type="evidence" value="ECO:0007669"/>
    <property type="project" value="UniProtKB-SubCell"/>
</dbReference>
<dbReference type="RefSeq" id="WP_014967404.1">
    <property type="nucleotide sequence ID" value="NC_018664.1"/>
</dbReference>
<feature type="active site" description="Proton donor/acceptor" evidence="7">
    <location>
        <position position="182"/>
    </location>
</feature>
<dbReference type="InterPro" id="IPR011343">
    <property type="entry name" value="DeoC"/>
</dbReference>
<dbReference type="SMART" id="SM01133">
    <property type="entry name" value="DeoC"/>
    <property type="match status" value="1"/>
</dbReference>
<feature type="active site" description="Schiff-base intermediate with acetaldehyde" evidence="7">
    <location>
        <position position="153"/>
    </location>
</feature>
<dbReference type="PANTHER" id="PTHR10889">
    <property type="entry name" value="DEOXYRIBOSE-PHOSPHATE ALDOLASE"/>
    <property type="match status" value="1"/>
</dbReference>
<evidence type="ECO:0000313" key="8">
    <source>
        <dbReference type="EMBL" id="AFS78267.1"/>
    </source>
</evidence>
<dbReference type="InterPro" id="IPR002915">
    <property type="entry name" value="DeoC/FbaB/LacD_aldolase"/>
</dbReference>
<evidence type="ECO:0000256" key="5">
    <source>
        <dbReference type="ARBA" id="ARBA00048791"/>
    </source>
</evidence>
<gene>
    <name evidence="7 8" type="primary">deoC</name>
    <name evidence="8" type="ordered locus">Curi_c12560</name>
</gene>
<dbReference type="CDD" id="cd00959">
    <property type="entry name" value="DeoC"/>
    <property type="match status" value="1"/>
</dbReference>
<dbReference type="InterPro" id="IPR013785">
    <property type="entry name" value="Aldolase_TIM"/>
</dbReference>
<keyword evidence="9" id="KW-1185">Reference proteome</keyword>
<dbReference type="AlphaFoldDB" id="K0AZQ6"/>
<comment type="pathway">
    <text evidence="7">Carbohydrate degradation; 2-deoxy-D-ribose 1-phosphate degradation; D-glyceraldehyde 3-phosphate and acetaldehyde from 2-deoxy-alpha-D-ribose 1-phosphate: step 2/2.</text>
</comment>
<dbReference type="Gene3D" id="3.20.20.70">
    <property type="entry name" value="Aldolase class I"/>
    <property type="match status" value="1"/>
</dbReference>
<keyword evidence="4 7" id="KW-0704">Schiff base</keyword>
<comment type="similarity">
    <text evidence="1 7">Belongs to the DeoC/FbaB aldolase family. DeoC type 1 subfamily.</text>
</comment>
<feature type="active site" description="Proton donor/acceptor" evidence="7">
    <location>
        <position position="90"/>
    </location>
</feature>
<dbReference type="Pfam" id="PF01791">
    <property type="entry name" value="DeoC"/>
    <property type="match status" value="1"/>
</dbReference>
<dbReference type="InterPro" id="IPR028581">
    <property type="entry name" value="DeoC_typeI"/>
</dbReference>
<comment type="function">
    <text evidence="6 7">Catalyzes a reversible aldol reaction between acetaldehyde and D-glyceraldehyde 3-phosphate to generate 2-deoxy-D-ribose 5-phosphate.</text>
</comment>
<dbReference type="FunFam" id="3.20.20.70:FF:000044">
    <property type="entry name" value="Deoxyribose-phosphate aldolase"/>
    <property type="match status" value="1"/>
</dbReference>
<name>K0AZQ6_GOTA9</name>
<accession>K0AZQ6</accession>
<dbReference type="GO" id="GO:0009264">
    <property type="term" value="P:deoxyribonucleotide catabolic process"/>
    <property type="evidence" value="ECO:0007669"/>
    <property type="project" value="UniProtKB-UniRule"/>
</dbReference>
<dbReference type="NCBIfam" id="TIGR00126">
    <property type="entry name" value="deoC"/>
    <property type="match status" value="1"/>
</dbReference>
<evidence type="ECO:0000256" key="3">
    <source>
        <dbReference type="ARBA" id="ARBA00023239"/>
    </source>
</evidence>
<sequence>MNNIAQFIDHTILKPDATKAMVKKVCDEAKKYNFASVCVNPYYIKYVSDELKESNVKVTSVIGFPLGSTSKDAKAFEAKKVLEDGANEIDMVINIGAIKDRCLDIVREDIQAIVDIVKDKAILKVIIETCLLTEDEKKIACEISKDCGVDFVKTSTGFSIGGATEEDVKLMKEIVGSNIGVKASGGIRTIEDAEKMIRAGATRIGASSSVSIVESAQSIRNNR</sequence>
<dbReference type="STRING" id="1128398.Curi_c12560"/>
<dbReference type="HAMAP" id="MF_00114">
    <property type="entry name" value="DeoC_type1"/>
    <property type="match status" value="1"/>
</dbReference>
<evidence type="ECO:0000313" key="9">
    <source>
        <dbReference type="Proteomes" id="UP000006094"/>
    </source>
</evidence>
<dbReference type="eggNOG" id="COG0274">
    <property type="taxonomic scope" value="Bacteria"/>
</dbReference>
<dbReference type="PIRSF" id="PIRSF001357">
    <property type="entry name" value="DeoC"/>
    <property type="match status" value="1"/>
</dbReference>
<comment type="subcellular location">
    <subcellularLocation>
        <location evidence="7">Cytoplasm</location>
    </subcellularLocation>
</comment>
<dbReference type="EMBL" id="CP003326">
    <property type="protein sequence ID" value="AFS78267.1"/>
    <property type="molecule type" value="Genomic_DNA"/>
</dbReference>
<dbReference type="PATRIC" id="fig|1128398.3.peg.1272"/>
<comment type="catalytic activity">
    <reaction evidence="5 7">
        <text>2-deoxy-D-ribose 5-phosphate = D-glyceraldehyde 3-phosphate + acetaldehyde</text>
        <dbReference type="Rhea" id="RHEA:12821"/>
        <dbReference type="ChEBI" id="CHEBI:15343"/>
        <dbReference type="ChEBI" id="CHEBI:59776"/>
        <dbReference type="ChEBI" id="CHEBI:62877"/>
        <dbReference type="EC" id="4.1.2.4"/>
    </reaction>
</comment>
<keyword evidence="3 7" id="KW-0456">Lyase</keyword>
<dbReference type="SUPFAM" id="SSF51569">
    <property type="entry name" value="Aldolase"/>
    <property type="match status" value="1"/>
</dbReference>
<evidence type="ECO:0000256" key="4">
    <source>
        <dbReference type="ARBA" id="ARBA00023270"/>
    </source>
</evidence>
<dbReference type="KEGG" id="cad:Curi_c12560"/>
<organism evidence="8 9">
    <name type="scientific">Gottschalkia acidurici (strain ATCC 7906 / DSM 604 / BCRC 14475 / CIP 104303 / KCTC 5404 / NCIMB 10678 / 9a)</name>
    <name type="common">Clostridium acidurici</name>
    <dbReference type="NCBI Taxonomy" id="1128398"/>
    <lineage>
        <taxon>Bacteria</taxon>
        <taxon>Bacillati</taxon>
        <taxon>Bacillota</taxon>
        <taxon>Tissierellia</taxon>
        <taxon>Tissierellales</taxon>
        <taxon>Gottschalkiaceae</taxon>
        <taxon>Gottschalkia</taxon>
    </lineage>
</organism>
<protein>
    <recommendedName>
        <fullName evidence="7">Deoxyribose-phosphate aldolase</fullName>
        <shortName evidence="7">DERA</shortName>
        <ecNumber evidence="7">4.1.2.4</ecNumber>
    </recommendedName>
    <alternativeName>
        <fullName evidence="7">2-deoxy-D-ribose 5-phosphate aldolase</fullName>
    </alternativeName>
    <alternativeName>
        <fullName evidence="7">Phosphodeoxyriboaldolase</fullName>
        <shortName evidence="7">Deoxyriboaldolase</shortName>
    </alternativeName>
</protein>
<evidence type="ECO:0000256" key="7">
    <source>
        <dbReference type="HAMAP-Rule" id="MF_00114"/>
    </source>
</evidence>
<keyword evidence="2 7" id="KW-0963">Cytoplasm</keyword>
<dbReference type="EC" id="4.1.2.4" evidence="7"/>
<proteinExistence type="inferred from homology"/>
<evidence type="ECO:0000256" key="6">
    <source>
        <dbReference type="ARBA" id="ARBA00056337"/>
    </source>
</evidence>
<dbReference type="PANTHER" id="PTHR10889:SF1">
    <property type="entry name" value="DEOXYRIBOSE-PHOSPHATE ALDOLASE"/>
    <property type="match status" value="1"/>
</dbReference>
<dbReference type="Proteomes" id="UP000006094">
    <property type="component" value="Chromosome"/>
</dbReference>
<reference evidence="8 9" key="1">
    <citation type="journal article" date="2012" name="PLoS ONE">
        <title>The purine-utilizing bacterium Clostridium acidurici 9a: a genome-guided metabolic reconsideration.</title>
        <authorList>
            <person name="Hartwich K."/>
            <person name="Poehlein A."/>
            <person name="Daniel R."/>
        </authorList>
    </citation>
    <scope>NUCLEOTIDE SEQUENCE [LARGE SCALE GENOMIC DNA]</scope>
    <source>
        <strain evidence="9">ATCC 7906 / DSM 604 / BCRC 14475 / CIP 104303 / KCTC 5404 / NCIMB 10678 / 9a</strain>
    </source>
</reference>
<evidence type="ECO:0000256" key="1">
    <source>
        <dbReference type="ARBA" id="ARBA00010936"/>
    </source>
</evidence>